<proteinExistence type="predicted"/>
<reference evidence="1" key="1">
    <citation type="submission" date="2020-05" db="EMBL/GenBank/DDBJ databases">
        <authorList>
            <person name="Chiriac C."/>
            <person name="Salcher M."/>
            <person name="Ghai R."/>
            <person name="Kavagutti S V."/>
        </authorList>
    </citation>
    <scope>NUCLEOTIDE SEQUENCE</scope>
</reference>
<name>A0A6J7IZ32_9ZZZZ</name>
<dbReference type="EMBL" id="CAFBNF010000040">
    <property type="protein sequence ID" value="CAB4936185.1"/>
    <property type="molecule type" value="Genomic_DNA"/>
</dbReference>
<evidence type="ECO:0000313" key="1">
    <source>
        <dbReference type="EMBL" id="CAB4936185.1"/>
    </source>
</evidence>
<dbReference type="AlphaFoldDB" id="A0A6J7IZ32"/>
<sequence>MAKALYGHLSGPDARVLAEVARLRSRVRLLEAENADLRSELVSQSIDRALGVAVAAEPAQSALA</sequence>
<gene>
    <name evidence="1" type="ORF">UFOPK3773_00548</name>
</gene>
<accession>A0A6J7IZ32</accession>
<organism evidence="1">
    <name type="scientific">freshwater metagenome</name>
    <dbReference type="NCBI Taxonomy" id="449393"/>
    <lineage>
        <taxon>unclassified sequences</taxon>
        <taxon>metagenomes</taxon>
        <taxon>ecological metagenomes</taxon>
    </lineage>
</organism>
<protein>
    <submittedName>
        <fullName evidence="1">Unannotated protein</fullName>
    </submittedName>
</protein>